<protein>
    <submittedName>
        <fullName evidence="9">PLP-dependent aminotransferase family protein</fullName>
    </submittedName>
</protein>
<dbReference type="InterPro" id="IPR036390">
    <property type="entry name" value="WH_DNA-bd_sf"/>
</dbReference>
<organism evidence="9 10">
    <name type="scientific">Lentibacillus cibarius</name>
    <dbReference type="NCBI Taxonomy" id="2583219"/>
    <lineage>
        <taxon>Bacteria</taxon>
        <taxon>Bacillati</taxon>
        <taxon>Bacillota</taxon>
        <taxon>Bacilli</taxon>
        <taxon>Bacillales</taxon>
        <taxon>Bacillaceae</taxon>
        <taxon>Lentibacillus</taxon>
    </lineage>
</organism>
<evidence type="ECO:0000256" key="3">
    <source>
        <dbReference type="ARBA" id="ARBA00022576"/>
    </source>
</evidence>
<comment type="caution">
    <text evidence="9">The sequence shown here is derived from an EMBL/GenBank/DDBJ whole genome shotgun (WGS) entry which is preliminary data.</text>
</comment>
<sequence length="467" mass="53599">MIQIHIDKGQYIYKQIYEKLKAFILAHKIAADNKLPSKRELANELGVSINSVATAYEQLLAEGYIYTVERQGYFVENIAHFVNADSGKERELPAYLKETASVEEGWLSLSHYKNDNTKFPFHAWLKSQQKAIAQHKTELAGIPHPQGPYTVRKTIADMIALTRGVTCEPEQIVIGTGIHPLIQQLMAMQSSDKKIAIENPGYSRIFQILNSLRLNVEPIGLDKEGIDIEEIKAANPDFLFITPSHQFPTGTIMPISRRVELLNWAATGDNRYIIEDDYDSEFKYGTDNIPSMQSFDQNQRVIYFGTFSKTLLPSFRISYMVLPPKLLELYQSHYSDRIQGCSSLELYALHYFIQSGEYAKHLKRMNQHYNRKRKRLIKALDAKFDNSIDIKDAPAGLHFLAEFDTAKTYADIKEKATEEKLDIYTIEHFLLEKTAKHTNSIQIVIGFASLKEEQIDEAVERLYRVIY</sequence>
<keyword evidence="4" id="KW-0663">Pyridoxal phosphate</keyword>
<feature type="domain" description="HTH gntR-type" evidence="8">
    <location>
        <begin position="10"/>
        <end position="78"/>
    </location>
</feature>
<dbReference type="SMART" id="SM00345">
    <property type="entry name" value="HTH_GNTR"/>
    <property type="match status" value="1"/>
</dbReference>
<dbReference type="Proteomes" id="UP000319280">
    <property type="component" value="Unassembled WGS sequence"/>
</dbReference>
<evidence type="ECO:0000259" key="8">
    <source>
        <dbReference type="PROSITE" id="PS50949"/>
    </source>
</evidence>
<evidence type="ECO:0000313" key="9">
    <source>
        <dbReference type="EMBL" id="TRM10605.1"/>
    </source>
</evidence>
<proteinExistence type="inferred from homology"/>
<dbReference type="CDD" id="cd00609">
    <property type="entry name" value="AAT_like"/>
    <property type="match status" value="1"/>
</dbReference>
<dbReference type="RefSeq" id="WP_142789889.1">
    <property type="nucleotide sequence ID" value="NZ_VJMZ01000001.1"/>
</dbReference>
<comment type="cofactor">
    <cofactor evidence="1">
        <name>pyridoxal 5'-phosphate</name>
        <dbReference type="ChEBI" id="CHEBI:597326"/>
    </cofactor>
</comment>
<keyword evidence="5" id="KW-0805">Transcription regulation</keyword>
<dbReference type="Gene3D" id="3.40.640.10">
    <property type="entry name" value="Type I PLP-dependent aspartate aminotransferase-like (Major domain)"/>
    <property type="match status" value="1"/>
</dbReference>
<dbReference type="PANTHER" id="PTHR46577">
    <property type="entry name" value="HTH-TYPE TRANSCRIPTIONAL REGULATORY PROTEIN GABR"/>
    <property type="match status" value="1"/>
</dbReference>
<evidence type="ECO:0000256" key="6">
    <source>
        <dbReference type="ARBA" id="ARBA00023125"/>
    </source>
</evidence>
<dbReference type="Pfam" id="PF00155">
    <property type="entry name" value="Aminotran_1_2"/>
    <property type="match status" value="1"/>
</dbReference>
<name>A0A549YFG1_9BACI</name>
<dbReference type="GO" id="GO:0003700">
    <property type="term" value="F:DNA-binding transcription factor activity"/>
    <property type="evidence" value="ECO:0007669"/>
    <property type="project" value="InterPro"/>
</dbReference>
<dbReference type="InterPro" id="IPR036388">
    <property type="entry name" value="WH-like_DNA-bd_sf"/>
</dbReference>
<dbReference type="PROSITE" id="PS50949">
    <property type="entry name" value="HTH_GNTR"/>
    <property type="match status" value="1"/>
</dbReference>
<evidence type="ECO:0000256" key="2">
    <source>
        <dbReference type="ARBA" id="ARBA00005384"/>
    </source>
</evidence>
<evidence type="ECO:0000256" key="4">
    <source>
        <dbReference type="ARBA" id="ARBA00022898"/>
    </source>
</evidence>
<evidence type="ECO:0000256" key="7">
    <source>
        <dbReference type="ARBA" id="ARBA00023163"/>
    </source>
</evidence>
<dbReference type="Pfam" id="PF00392">
    <property type="entry name" value="GntR"/>
    <property type="match status" value="1"/>
</dbReference>
<dbReference type="InterPro" id="IPR015421">
    <property type="entry name" value="PyrdxlP-dep_Trfase_major"/>
</dbReference>
<gene>
    <name evidence="9" type="ORF">FH966_02075</name>
</gene>
<evidence type="ECO:0000256" key="5">
    <source>
        <dbReference type="ARBA" id="ARBA00023015"/>
    </source>
</evidence>
<keyword evidence="3 9" id="KW-0032">Aminotransferase</keyword>
<keyword evidence="6" id="KW-0238">DNA-binding</keyword>
<dbReference type="EMBL" id="VJMZ01000001">
    <property type="protein sequence ID" value="TRM10605.1"/>
    <property type="molecule type" value="Genomic_DNA"/>
</dbReference>
<dbReference type="GO" id="GO:0030170">
    <property type="term" value="F:pyridoxal phosphate binding"/>
    <property type="evidence" value="ECO:0007669"/>
    <property type="project" value="InterPro"/>
</dbReference>
<dbReference type="InterPro" id="IPR051446">
    <property type="entry name" value="HTH_trans_reg/aminotransferase"/>
</dbReference>
<dbReference type="SUPFAM" id="SSF46785">
    <property type="entry name" value="Winged helix' DNA-binding domain"/>
    <property type="match status" value="1"/>
</dbReference>
<dbReference type="AlphaFoldDB" id="A0A549YFG1"/>
<reference evidence="9 10" key="1">
    <citation type="submission" date="2019-07" db="EMBL/GenBank/DDBJ databases">
        <title>Genomic analysis of Lentibacillus sp. NKC851-2.</title>
        <authorList>
            <person name="Oh Y.J."/>
        </authorList>
    </citation>
    <scope>NUCLEOTIDE SEQUENCE [LARGE SCALE GENOMIC DNA]</scope>
    <source>
        <strain evidence="9 10">NKC851-2</strain>
    </source>
</reference>
<evidence type="ECO:0000256" key="1">
    <source>
        <dbReference type="ARBA" id="ARBA00001933"/>
    </source>
</evidence>
<dbReference type="InterPro" id="IPR015424">
    <property type="entry name" value="PyrdxlP-dep_Trfase"/>
</dbReference>
<dbReference type="CDD" id="cd07377">
    <property type="entry name" value="WHTH_GntR"/>
    <property type="match status" value="1"/>
</dbReference>
<comment type="similarity">
    <text evidence="2">In the C-terminal section; belongs to the class-I pyridoxal-phosphate-dependent aminotransferase family.</text>
</comment>
<dbReference type="SUPFAM" id="SSF53383">
    <property type="entry name" value="PLP-dependent transferases"/>
    <property type="match status" value="1"/>
</dbReference>
<dbReference type="InterPro" id="IPR000524">
    <property type="entry name" value="Tscrpt_reg_HTH_GntR"/>
</dbReference>
<keyword evidence="9" id="KW-0808">Transferase</keyword>
<dbReference type="GO" id="GO:0003677">
    <property type="term" value="F:DNA binding"/>
    <property type="evidence" value="ECO:0007669"/>
    <property type="project" value="UniProtKB-KW"/>
</dbReference>
<evidence type="ECO:0000313" key="10">
    <source>
        <dbReference type="Proteomes" id="UP000319280"/>
    </source>
</evidence>
<keyword evidence="10" id="KW-1185">Reference proteome</keyword>
<dbReference type="PANTHER" id="PTHR46577:SF1">
    <property type="entry name" value="HTH-TYPE TRANSCRIPTIONAL REGULATORY PROTEIN GABR"/>
    <property type="match status" value="1"/>
</dbReference>
<keyword evidence="7" id="KW-0804">Transcription</keyword>
<dbReference type="GO" id="GO:0008483">
    <property type="term" value="F:transaminase activity"/>
    <property type="evidence" value="ECO:0007669"/>
    <property type="project" value="UniProtKB-KW"/>
</dbReference>
<dbReference type="InterPro" id="IPR004839">
    <property type="entry name" value="Aminotransferase_I/II_large"/>
</dbReference>
<dbReference type="Gene3D" id="1.10.10.10">
    <property type="entry name" value="Winged helix-like DNA-binding domain superfamily/Winged helix DNA-binding domain"/>
    <property type="match status" value="1"/>
</dbReference>
<accession>A0A549YFG1</accession>